<gene>
    <name evidence="14" type="ORF">UY86_C0004G0007</name>
</gene>
<dbReference type="InterPro" id="IPR036412">
    <property type="entry name" value="HAD-like_sf"/>
</dbReference>
<keyword evidence="5 11" id="KW-0479">Metal-binding</keyword>
<evidence type="ECO:0000256" key="7">
    <source>
        <dbReference type="ARBA" id="ARBA00022840"/>
    </source>
</evidence>
<dbReference type="GO" id="GO:0005524">
    <property type="term" value="F:ATP binding"/>
    <property type="evidence" value="ECO:0007669"/>
    <property type="project" value="UniProtKB-UniRule"/>
</dbReference>
<dbReference type="GO" id="GO:0016887">
    <property type="term" value="F:ATP hydrolysis activity"/>
    <property type="evidence" value="ECO:0007669"/>
    <property type="project" value="InterPro"/>
</dbReference>
<evidence type="ECO:0000313" key="14">
    <source>
        <dbReference type="EMBL" id="KKW37678.1"/>
    </source>
</evidence>
<dbReference type="Pfam" id="PF00702">
    <property type="entry name" value="Hydrolase"/>
    <property type="match status" value="1"/>
</dbReference>
<evidence type="ECO:0000256" key="4">
    <source>
        <dbReference type="ARBA" id="ARBA00022692"/>
    </source>
</evidence>
<feature type="transmembrane region" description="Helical" evidence="11">
    <location>
        <begin position="330"/>
        <end position="352"/>
    </location>
</feature>
<dbReference type="PANTHER" id="PTHR43520">
    <property type="entry name" value="ATP7, ISOFORM B"/>
    <property type="match status" value="1"/>
</dbReference>
<dbReference type="GO" id="GO:0005507">
    <property type="term" value="F:copper ion binding"/>
    <property type="evidence" value="ECO:0007669"/>
    <property type="project" value="TreeGrafter"/>
</dbReference>
<dbReference type="PATRIC" id="fig|1618607.3.peg.290"/>
<evidence type="ECO:0000256" key="5">
    <source>
        <dbReference type="ARBA" id="ARBA00022723"/>
    </source>
</evidence>
<dbReference type="Gene3D" id="2.70.150.10">
    <property type="entry name" value="Calcium-transporting ATPase, cytoplasmic transduction domain A"/>
    <property type="match status" value="1"/>
</dbReference>
<feature type="transmembrane region" description="Helical" evidence="11">
    <location>
        <begin position="86"/>
        <end position="107"/>
    </location>
</feature>
<feature type="transmembrane region" description="Helical" evidence="11">
    <location>
        <begin position="119"/>
        <end position="144"/>
    </location>
</feature>
<dbReference type="STRING" id="1618607.UY86_C0004G0007"/>
<dbReference type="SUPFAM" id="SSF81665">
    <property type="entry name" value="Calcium ATPase, transmembrane domain M"/>
    <property type="match status" value="1"/>
</dbReference>
<keyword evidence="9 11" id="KW-1133">Transmembrane helix</keyword>
<feature type="domain" description="Heavy metal binding" evidence="13">
    <location>
        <begin position="21"/>
        <end position="47"/>
    </location>
</feature>
<dbReference type="InterPro" id="IPR018303">
    <property type="entry name" value="ATPase_P-typ_P_site"/>
</dbReference>
<keyword evidence="10 11" id="KW-0472">Membrane</keyword>
<evidence type="ECO:0000259" key="13">
    <source>
        <dbReference type="Pfam" id="PF19335"/>
    </source>
</evidence>
<organism evidence="14 15">
    <name type="scientific">Candidatus Adlerbacteria bacterium GW2011_GWB1_54_7</name>
    <dbReference type="NCBI Taxonomy" id="1618607"/>
    <lineage>
        <taxon>Bacteria</taxon>
        <taxon>Candidatus Adleribacteriota</taxon>
    </lineage>
</organism>
<proteinExistence type="inferred from homology"/>
<dbReference type="InterPro" id="IPR059000">
    <property type="entry name" value="ATPase_P-type_domA"/>
</dbReference>
<dbReference type="GO" id="GO:0005886">
    <property type="term" value="C:plasma membrane"/>
    <property type="evidence" value="ECO:0007669"/>
    <property type="project" value="UniProtKB-SubCell"/>
</dbReference>
<comment type="similarity">
    <text evidence="2 11">Belongs to the cation transport ATPase (P-type) (TC 3.A.3) family. Type IB subfamily.</text>
</comment>
<evidence type="ECO:0000256" key="6">
    <source>
        <dbReference type="ARBA" id="ARBA00022741"/>
    </source>
</evidence>
<evidence type="ECO:0000256" key="8">
    <source>
        <dbReference type="ARBA" id="ARBA00022967"/>
    </source>
</evidence>
<evidence type="ECO:0000256" key="3">
    <source>
        <dbReference type="ARBA" id="ARBA00022475"/>
    </source>
</evidence>
<dbReference type="SFLD" id="SFLDS00003">
    <property type="entry name" value="Haloacid_Dehalogenase"/>
    <property type="match status" value="1"/>
</dbReference>
<evidence type="ECO:0000259" key="12">
    <source>
        <dbReference type="Pfam" id="PF00122"/>
    </source>
</evidence>
<dbReference type="InterPro" id="IPR023299">
    <property type="entry name" value="ATPase_P-typ_cyto_dom_N"/>
</dbReference>
<dbReference type="Proteomes" id="UP000033852">
    <property type="component" value="Unassembled WGS sequence"/>
</dbReference>
<feature type="transmembrane region" description="Helical" evidence="11">
    <location>
        <begin position="674"/>
        <end position="698"/>
    </location>
</feature>
<dbReference type="Gene3D" id="3.40.1110.10">
    <property type="entry name" value="Calcium-transporting ATPase, cytoplasmic domain N"/>
    <property type="match status" value="1"/>
</dbReference>
<dbReference type="Gene3D" id="3.40.50.1000">
    <property type="entry name" value="HAD superfamily/HAD-like"/>
    <property type="match status" value="1"/>
</dbReference>
<evidence type="ECO:0000256" key="11">
    <source>
        <dbReference type="RuleBase" id="RU362081"/>
    </source>
</evidence>
<keyword evidence="7 11" id="KW-0067">ATP-binding</keyword>
<dbReference type="FunFam" id="2.70.150.10:FF:000020">
    <property type="entry name" value="Copper-exporting P-type ATPase A"/>
    <property type="match status" value="1"/>
</dbReference>
<dbReference type="NCBIfam" id="TIGR01525">
    <property type="entry name" value="ATPase-IB_hvy"/>
    <property type="match status" value="1"/>
</dbReference>
<feature type="domain" description="P-type ATPase A" evidence="12">
    <location>
        <begin position="214"/>
        <end position="314"/>
    </location>
</feature>
<dbReference type="InterPro" id="IPR023298">
    <property type="entry name" value="ATPase_P-typ_TM_dom_sf"/>
</dbReference>
<dbReference type="SUPFAM" id="SSF81653">
    <property type="entry name" value="Calcium ATPase, transduction domain A"/>
    <property type="match status" value="1"/>
</dbReference>
<dbReference type="InterPro" id="IPR023214">
    <property type="entry name" value="HAD_sf"/>
</dbReference>
<dbReference type="InterPro" id="IPR044492">
    <property type="entry name" value="P_typ_ATPase_HD_dom"/>
</dbReference>
<dbReference type="CDD" id="cd02094">
    <property type="entry name" value="P-type_ATPase_Cu-like"/>
    <property type="match status" value="1"/>
</dbReference>
<comment type="caution">
    <text evidence="14">The sequence shown here is derived from an EMBL/GenBank/DDBJ whole genome shotgun (WGS) entry which is preliminary data.</text>
</comment>
<dbReference type="SFLD" id="SFLDF00027">
    <property type="entry name" value="p-type_atpase"/>
    <property type="match status" value="1"/>
</dbReference>
<dbReference type="SFLD" id="SFLDG00002">
    <property type="entry name" value="C1.7:_P-type_atpase_like"/>
    <property type="match status" value="1"/>
</dbReference>
<feature type="transmembrane region" description="Helical" evidence="11">
    <location>
        <begin position="704"/>
        <end position="723"/>
    </location>
</feature>
<dbReference type="Pfam" id="PF19335">
    <property type="entry name" value="HMBD"/>
    <property type="match status" value="1"/>
</dbReference>
<sequence>MDCCHDDFHKSKNPTDAEVIYTCPMHPEVVKNAPGKCPGCGMDLIPVESGSHAGHDMQKMSHEDHDAAMTNPQIAKKMEKDMRRRFLISLLLSIPISLYSPAAINFFGLHLPSPIPVNWLLLILTTPIVFWTGSIFITGTYYSLKAKKLNMAVLIATGVLAAYLFSVLITVIRPGSETFYEAAALLVTFVLFGHWMEMRSRRGTSDALRALFDLVPPKSMVVRDGKEVSVPSAEIVHGDIVVLRPGDKVPVDGEIVEGETSIDESLVTGESMPVNKAVGAKVVGGSVNITGMVKFRATKVGSETVLAHIIKMVETAQNSKAPGQRIADRAAGWLVVIAIGSGLLAFFGWYFFAAAGLLTALTFAVSTVVIACPDALGLATPTAVAVGTGIGAKHNILIKDATTLANTSRLTAIVLDKTGTLTEGKPKVTEVVAGPGYERRDILSFAAAAEKGSNHPVSAAILEEAQKSGAISDEKTEKFESISGHGVKAVVGGKKVLAGTERLMRQDGIDLSPIQKEIGRLLASGNTISIVAVEGKAAGVIGVADTIRPTAKKSIAALKALGLEVAMITGDHEQVAKAVSNELGIDRYFAQVLPEDKAKYVKKLQDEGKFVAMVGDGINDAPALAQSDIGIAIGAGTDVAIETGNIVLMKSDPYDIVAALRLSKATVVKMKQNLFWAAIYNVLAIPVAAGVFYTSFGWSLRPEIAALLMSASSIIVALNAVLLKRVEPRLKV</sequence>
<keyword evidence="4 11" id="KW-0812">Transmembrane</keyword>
<evidence type="ECO:0008006" key="16">
    <source>
        <dbReference type="Google" id="ProtNLM"/>
    </source>
</evidence>
<dbReference type="InterPro" id="IPR008250">
    <property type="entry name" value="ATPase_P-typ_transduc_dom_A_sf"/>
</dbReference>
<dbReference type="EMBL" id="LCRR01000004">
    <property type="protein sequence ID" value="KKW37678.1"/>
    <property type="molecule type" value="Genomic_DNA"/>
</dbReference>
<protein>
    <recommendedName>
        <fullName evidence="16">Copper-translocating P-type ATPase</fullName>
    </recommendedName>
</protein>
<dbReference type="PRINTS" id="PR00120">
    <property type="entry name" value="HATPASE"/>
</dbReference>
<feature type="transmembrane region" description="Helical" evidence="11">
    <location>
        <begin position="358"/>
        <end position="379"/>
    </location>
</feature>
<dbReference type="NCBIfam" id="TIGR01494">
    <property type="entry name" value="ATPase_P-type"/>
    <property type="match status" value="1"/>
</dbReference>
<dbReference type="InterPro" id="IPR027256">
    <property type="entry name" value="P-typ_ATPase_IB"/>
</dbReference>
<dbReference type="InterPro" id="IPR045800">
    <property type="entry name" value="HMBD"/>
</dbReference>
<dbReference type="PRINTS" id="PR00119">
    <property type="entry name" value="CATATPASE"/>
</dbReference>
<dbReference type="PANTHER" id="PTHR43520:SF8">
    <property type="entry name" value="P-TYPE CU(+) TRANSPORTER"/>
    <property type="match status" value="1"/>
</dbReference>
<dbReference type="InterPro" id="IPR001757">
    <property type="entry name" value="P_typ_ATPase"/>
</dbReference>
<feature type="transmembrane region" description="Helical" evidence="11">
    <location>
        <begin position="178"/>
        <end position="196"/>
    </location>
</feature>
<reference evidence="14 15" key="1">
    <citation type="journal article" date="2015" name="Nature">
        <title>rRNA introns, odd ribosomes, and small enigmatic genomes across a large radiation of phyla.</title>
        <authorList>
            <person name="Brown C.T."/>
            <person name="Hug L.A."/>
            <person name="Thomas B.C."/>
            <person name="Sharon I."/>
            <person name="Castelle C.J."/>
            <person name="Singh A."/>
            <person name="Wilkins M.J."/>
            <person name="Williams K.H."/>
            <person name="Banfield J.F."/>
        </authorList>
    </citation>
    <scope>NUCLEOTIDE SEQUENCE [LARGE SCALE GENOMIC DNA]</scope>
</reference>
<keyword evidence="8" id="KW-1278">Translocase</keyword>
<keyword evidence="6 11" id="KW-0547">Nucleotide-binding</keyword>
<evidence type="ECO:0000256" key="10">
    <source>
        <dbReference type="ARBA" id="ARBA00023136"/>
    </source>
</evidence>
<comment type="subcellular location">
    <subcellularLocation>
        <location evidence="1">Cell membrane</location>
        <topology evidence="1">Multi-pass membrane protein</topology>
    </subcellularLocation>
</comment>
<dbReference type="SUPFAM" id="SSF56784">
    <property type="entry name" value="HAD-like"/>
    <property type="match status" value="1"/>
</dbReference>
<dbReference type="NCBIfam" id="TIGR01511">
    <property type="entry name" value="ATPase-IB1_Cu"/>
    <property type="match status" value="1"/>
</dbReference>
<evidence type="ECO:0000313" key="15">
    <source>
        <dbReference type="Proteomes" id="UP000033852"/>
    </source>
</evidence>
<keyword evidence="3 11" id="KW-1003">Cell membrane</keyword>
<dbReference type="AlphaFoldDB" id="A0A0G1Y2M4"/>
<name>A0A0G1Y2M4_9BACT</name>
<accession>A0A0G1Y2M4</accession>
<evidence type="ECO:0000256" key="9">
    <source>
        <dbReference type="ARBA" id="ARBA00022989"/>
    </source>
</evidence>
<dbReference type="PROSITE" id="PS00154">
    <property type="entry name" value="ATPASE_E1_E2"/>
    <property type="match status" value="1"/>
</dbReference>
<evidence type="ECO:0000256" key="2">
    <source>
        <dbReference type="ARBA" id="ARBA00006024"/>
    </source>
</evidence>
<feature type="transmembrane region" description="Helical" evidence="11">
    <location>
        <begin position="151"/>
        <end position="172"/>
    </location>
</feature>
<dbReference type="GO" id="GO:0043682">
    <property type="term" value="F:P-type divalent copper transporter activity"/>
    <property type="evidence" value="ECO:0007669"/>
    <property type="project" value="TreeGrafter"/>
</dbReference>
<dbReference type="GO" id="GO:0055070">
    <property type="term" value="P:copper ion homeostasis"/>
    <property type="evidence" value="ECO:0007669"/>
    <property type="project" value="TreeGrafter"/>
</dbReference>
<evidence type="ECO:0000256" key="1">
    <source>
        <dbReference type="ARBA" id="ARBA00004651"/>
    </source>
</evidence>
<dbReference type="Pfam" id="PF00122">
    <property type="entry name" value="E1-E2_ATPase"/>
    <property type="match status" value="1"/>
</dbReference>